<dbReference type="AlphaFoldDB" id="A0A9P5MUK6"/>
<dbReference type="Proteomes" id="UP000759537">
    <property type="component" value="Unassembled WGS sequence"/>
</dbReference>
<dbReference type="OrthoDB" id="3360976at2759"/>
<dbReference type="InterPro" id="IPR046528">
    <property type="entry name" value="DUF6593"/>
</dbReference>
<evidence type="ECO:0000259" key="1">
    <source>
        <dbReference type="Pfam" id="PF20236"/>
    </source>
</evidence>
<keyword evidence="3" id="KW-1185">Reference proteome</keyword>
<gene>
    <name evidence="2" type="ORF">DFH94DRAFT_632266</name>
</gene>
<name>A0A9P5MUK6_9AGAM</name>
<evidence type="ECO:0000313" key="2">
    <source>
        <dbReference type="EMBL" id="KAF8479096.1"/>
    </source>
</evidence>
<dbReference type="Pfam" id="PF20236">
    <property type="entry name" value="DUF6593"/>
    <property type="match status" value="1"/>
</dbReference>
<sequence>MELYLIPNDPVNTTFISSDGFLRYWVRTSRPLSSLRACSSIIQRPVAHATNDQETLGEITWGGLGRHSVIHSDLFRGRAEVAGGKPVKVRDLLIKTVYRLGLVSSSRCFIGNDEEEYVWKFCKGTGFQVFRTGSVKAIYEHSPSHVAKGVFKGQFKTCLRIHPSCTLDTDILVMTFIIMEKKRWDSLGDQVNVATDKEDSVVEASGMEGGSGLM</sequence>
<accession>A0A9P5MUK6</accession>
<protein>
    <recommendedName>
        <fullName evidence="1">DUF6593 domain-containing protein</fullName>
    </recommendedName>
</protein>
<organism evidence="2 3">
    <name type="scientific">Russula ochroleuca</name>
    <dbReference type="NCBI Taxonomy" id="152965"/>
    <lineage>
        <taxon>Eukaryota</taxon>
        <taxon>Fungi</taxon>
        <taxon>Dikarya</taxon>
        <taxon>Basidiomycota</taxon>
        <taxon>Agaricomycotina</taxon>
        <taxon>Agaricomycetes</taxon>
        <taxon>Russulales</taxon>
        <taxon>Russulaceae</taxon>
        <taxon>Russula</taxon>
    </lineage>
</organism>
<reference evidence="2" key="1">
    <citation type="submission" date="2019-10" db="EMBL/GenBank/DDBJ databases">
        <authorList>
            <consortium name="DOE Joint Genome Institute"/>
            <person name="Kuo A."/>
            <person name="Miyauchi S."/>
            <person name="Kiss E."/>
            <person name="Drula E."/>
            <person name="Kohler A."/>
            <person name="Sanchez-Garcia M."/>
            <person name="Andreopoulos B."/>
            <person name="Barry K.W."/>
            <person name="Bonito G."/>
            <person name="Buee M."/>
            <person name="Carver A."/>
            <person name="Chen C."/>
            <person name="Cichocki N."/>
            <person name="Clum A."/>
            <person name="Culley D."/>
            <person name="Crous P.W."/>
            <person name="Fauchery L."/>
            <person name="Girlanda M."/>
            <person name="Hayes R."/>
            <person name="Keri Z."/>
            <person name="LaButti K."/>
            <person name="Lipzen A."/>
            <person name="Lombard V."/>
            <person name="Magnuson J."/>
            <person name="Maillard F."/>
            <person name="Morin E."/>
            <person name="Murat C."/>
            <person name="Nolan M."/>
            <person name="Ohm R."/>
            <person name="Pangilinan J."/>
            <person name="Pereira M."/>
            <person name="Perotto S."/>
            <person name="Peter M."/>
            <person name="Riley R."/>
            <person name="Sitrit Y."/>
            <person name="Stielow B."/>
            <person name="Szollosi G."/>
            <person name="Zifcakova L."/>
            <person name="Stursova M."/>
            <person name="Spatafora J.W."/>
            <person name="Tedersoo L."/>
            <person name="Vaario L.-M."/>
            <person name="Yamada A."/>
            <person name="Yan M."/>
            <person name="Wang P."/>
            <person name="Xu J."/>
            <person name="Bruns T."/>
            <person name="Baldrian P."/>
            <person name="Vilgalys R."/>
            <person name="Henrissat B."/>
            <person name="Grigoriev I.V."/>
            <person name="Hibbett D."/>
            <person name="Nagy L.G."/>
            <person name="Martin F.M."/>
        </authorList>
    </citation>
    <scope>NUCLEOTIDE SEQUENCE</scope>
    <source>
        <strain evidence="2">Prilba</strain>
    </source>
</reference>
<dbReference type="EMBL" id="WHVB01000010">
    <property type="protein sequence ID" value="KAF8479096.1"/>
    <property type="molecule type" value="Genomic_DNA"/>
</dbReference>
<reference evidence="2" key="2">
    <citation type="journal article" date="2020" name="Nat. Commun.">
        <title>Large-scale genome sequencing of mycorrhizal fungi provides insights into the early evolution of symbiotic traits.</title>
        <authorList>
            <person name="Miyauchi S."/>
            <person name="Kiss E."/>
            <person name="Kuo A."/>
            <person name="Drula E."/>
            <person name="Kohler A."/>
            <person name="Sanchez-Garcia M."/>
            <person name="Morin E."/>
            <person name="Andreopoulos B."/>
            <person name="Barry K.W."/>
            <person name="Bonito G."/>
            <person name="Buee M."/>
            <person name="Carver A."/>
            <person name="Chen C."/>
            <person name="Cichocki N."/>
            <person name="Clum A."/>
            <person name="Culley D."/>
            <person name="Crous P.W."/>
            <person name="Fauchery L."/>
            <person name="Girlanda M."/>
            <person name="Hayes R.D."/>
            <person name="Keri Z."/>
            <person name="LaButti K."/>
            <person name="Lipzen A."/>
            <person name="Lombard V."/>
            <person name="Magnuson J."/>
            <person name="Maillard F."/>
            <person name="Murat C."/>
            <person name="Nolan M."/>
            <person name="Ohm R.A."/>
            <person name="Pangilinan J."/>
            <person name="Pereira M.F."/>
            <person name="Perotto S."/>
            <person name="Peter M."/>
            <person name="Pfister S."/>
            <person name="Riley R."/>
            <person name="Sitrit Y."/>
            <person name="Stielow J.B."/>
            <person name="Szollosi G."/>
            <person name="Zifcakova L."/>
            <person name="Stursova M."/>
            <person name="Spatafora J.W."/>
            <person name="Tedersoo L."/>
            <person name="Vaario L.M."/>
            <person name="Yamada A."/>
            <person name="Yan M."/>
            <person name="Wang P."/>
            <person name="Xu J."/>
            <person name="Bruns T."/>
            <person name="Baldrian P."/>
            <person name="Vilgalys R."/>
            <person name="Dunand C."/>
            <person name="Henrissat B."/>
            <person name="Grigoriev I.V."/>
            <person name="Hibbett D."/>
            <person name="Nagy L.G."/>
            <person name="Martin F.M."/>
        </authorList>
    </citation>
    <scope>NUCLEOTIDE SEQUENCE</scope>
    <source>
        <strain evidence="2">Prilba</strain>
    </source>
</reference>
<proteinExistence type="predicted"/>
<comment type="caution">
    <text evidence="2">The sequence shown here is derived from an EMBL/GenBank/DDBJ whole genome shotgun (WGS) entry which is preliminary data.</text>
</comment>
<evidence type="ECO:0000313" key="3">
    <source>
        <dbReference type="Proteomes" id="UP000759537"/>
    </source>
</evidence>
<feature type="domain" description="DUF6593" evidence="1">
    <location>
        <begin position="8"/>
        <end position="183"/>
    </location>
</feature>